<accession>A0ABS4JET8</accession>
<dbReference type="SUPFAM" id="SSF53756">
    <property type="entry name" value="UDP-Glycosyltransferase/glycogen phosphorylase"/>
    <property type="match status" value="1"/>
</dbReference>
<gene>
    <name evidence="2" type="ORF">J2Z69_001248</name>
</gene>
<evidence type="ECO:0000313" key="2">
    <source>
        <dbReference type="EMBL" id="MBP2000229.1"/>
    </source>
</evidence>
<sequence>MHILIIAPEQNPVPPSVGGSVEHCIYQIAKKISPIHRVTILSKLRGHLPAKSIHGHITIYRVTGKSKESYLTQVLRAVKGKHFDMIQIDNRPRFIPMVRQCFPRTPISIFLHSTTFISSSKTSAKQALSDLGKANLIIGNSLSLQNHVKRKFPSLQHKVHHVHLGVDLNQFILRKERIRTKVSPFVILYAGRLTPIKGIPVLMKATHLVKKSIPSARLVLAGGAGKSSYKRHLQQVASSLRIPVTFKGAVSRGQMPQFYRSGDCFVCPSQGHEAFGLVNVEAMASGVPAVASKNGGIPEIIRHGHNGLLVSKFRSPEHFAREIIKIAKQPSLAKKLTHQARKDVTAKFSWRTTARKLEKLYAVKAKTYK</sequence>
<dbReference type="RefSeq" id="WP_209860081.1">
    <property type="nucleotide sequence ID" value="NZ_JAGGLD010000001.1"/>
</dbReference>
<proteinExistence type="predicted"/>
<dbReference type="PANTHER" id="PTHR45947">
    <property type="entry name" value="SULFOQUINOVOSYL TRANSFERASE SQD2"/>
    <property type="match status" value="1"/>
</dbReference>
<reference evidence="2 3" key="1">
    <citation type="submission" date="2021-03" db="EMBL/GenBank/DDBJ databases">
        <title>Genomic Encyclopedia of Type Strains, Phase IV (KMG-IV): sequencing the most valuable type-strain genomes for metagenomic binning, comparative biology and taxonomic classification.</title>
        <authorList>
            <person name="Goeker M."/>
        </authorList>
    </citation>
    <scope>NUCLEOTIDE SEQUENCE [LARGE SCALE GENOMIC DNA]</scope>
    <source>
        <strain evidence="2 3">DSM 26806</strain>
    </source>
</reference>
<dbReference type="Pfam" id="PF00534">
    <property type="entry name" value="Glycos_transf_1"/>
    <property type="match status" value="1"/>
</dbReference>
<dbReference type="Proteomes" id="UP001519288">
    <property type="component" value="Unassembled WGS sequence"/>
</dbReference>
<evidence type="ECO:0000259" key="1">
    <source>
        <dbReference type="Pfam" id="PF00534"/>
    </source>
</evidence>
<dbReference type="EMBL" id="JAGGLD010000001">
    <property type="protein sequence ID" value="MBP2000229.1"/>
    <property type="molecule type" value="Genomic_DNA"/>
</dbReference>
<organism evidence="2 3">
    <name type="scientific">Paenibacillus shirakamiensis</name>
    <dbReference type="NCBI Taxonomy" id="1265935"/>
    <lineage>
        <taxon>Bacteria</taxon>
        <taxon>Bacillati</taxon>
        <taxon>Bacillota</taxon>
        <taxon>Bacilli</taxon>
        <taxon>Bacillales</taxon>
        <taxon>Paenibacillaceae</taxon>
        <taxon>Paenibacillus</taxon>
    </lineage>
</organism>
<keyword evidence="2" id="KW-0946">Virion</keyword>
<name>A0ABS4JET8_9BACL</name>
<dbReference type="PANTHER" id="PTHR45947:SF3">
    <property type="entry name" value="SULFOQUINOVOSYL TRANSFERASE SQD2"/>
    <property type="match status" value="1"/>
</dbReference>
<dbReference type="InterPro" id="IPR001296">
    <property type="entry name" value="Glyco_trans_1"/>
</dbReference>
<dbReference type="CDD" id="cd03801">
    <property type="entry name" value="GT4_PimA-like"/>
    <property type="match status" value="1"/>
</dbReference>
<comment type="caution">
    <text evidence="2">The sequence shown here is derived from an EMBL/GenBank/DDBJ whole genome shotgun (WGS) entry which is preliminary data.</text>
</comment>
<evidence type="ECO:0000313" key="3">
    <source>
        <dbReference type="Proteomes" id="UP001519288"/>
    </source>
</evidence>
<feature type="domain" description="Glycosyl transferase family 1" evidence="1">
    <location>
        <begin position="179"/>
        <end position="342"/>
    </location>
</feature>
<keyword evidence="2" id="KW-0167">Capsid protein</keyword>
<dbReference type="InterPro" id="IPR050194">
    <property type="entry name" value="Glycosyltransferase_grp1"/>
</dbReference>
<keyword evidence="3" id="KW-1185">Reference proteome</keyword>
<protein>
    <submittedName>
        <fullName evidence="2">Spore coat protein SA</fullName>
    </submittedName>
</protein>
<dbReference type="Gene3D" id="3.40.50.2000">
    <property type="entry name" value="Glycogen Phosphorylase B"/>
    <property type="match status" value="2"/>
</dbReference>